<keyword evidence="3" id="KW-1185">Reference proteome</keyword>
<evidence type="ECO:0000313" key="3">
    <source>
        <dbReference type="Proteomes" id="UP000515121"/>
    </source>
</evidence>
<dbReference type="InterPro" id="IPR041966">
    <property type="entry name" value="LOTUS-like"/>
</dbReference>
<dbReference type="PANTHER" id="PTHR14379:SF6">
    <property type="entry name" value="EMB|CAB71880.1"/>
    <property type="match status" value="1"/>
</dbReference>
<dbReference type="RefSeq" id="XP_022750984.1">
    <property type="nucleotide sequence ID" value="XM_022895249.1"/>
</dbReference>
<accession>A0A6P5ZDW7</accession>
<dbReference type="InterPro" id="IPR021139">
    <property type="entry name" value="NYN"/>
</dbReference>
<dbReference type="GO" id="GO:0004540">
    <property type="term" value="F:RNA nuclease activity"/>
    <property type="evidence" value="ECO:0007669"/>
    <property type="project" value="InterPro"/>
</dbReference>
<dbReference type="Proteomes" id="UP000515121">
    <property type="component" value="Unplaced"/>
</dbReference>
<dbReference type="InterPro" id="IPR025605">
    <property type="entry name" value="OST-HTH/LOTUS_dom"/>
</dbReference>
<protein>
    <submittedName>
        <fullName evidence="4">Uncharacterized protein LOC111299799 isoform X1</fullName>
    </submittedName>
</protein>
<feature type="region of interest" description="Disordered" evidence="1">
    <location>
        <begin position="829"/>
        <end position="858"/>
    </location>
</feature>
<dbReference type="InterPro" id="IPR025677">
    <property type="entry name" value="OST-HTH-assoc_dom"/>
</dbReference>
<dbReference type="PANTHER" id="PTHR14379">
    <property type="entry name" value="LIMKAIN B LKAP"/>
    <property type="match status" value="1"/>
</dbReference>
<feature type="domain" description="HTH OST-type" evidence="2">
    <location>
        <begin position="737"/>
        <end position="811"/>
    </location>
</feature>
<dbReference type="AlphaFoldDB" id="A0A6P5ZDW7"/>
<dbReference type="Pfam" id="PF14418">
    <property type="entry name" value="OHA"/>
    <property type="match status" value="1"/>
</dbReference>
<sequence length="858" mass="95380">MNLKCFPLRTLLSFSSSPSLYSLSIFISHFSTSQTQPFHSNSLSHSHDEESRHVKVSVWWDFENCHLPAGVNVFKIAYMITAAVRANGIKGPVQITAFGDILQLSRANQEALSSTGINLAHVPSGGKNSADRSLLVDLMYWITQNPPPAHLLLISGDRNFASILHRLRMNNYNILLASPESAPSVLCSAASIIWNWNSLLKGENLTGNHYNQPPDGPHGSWYGHYKVPLEDPFLVEQPAFPWTEELLEGCSDSKPRPVPKAVTKQICQILDSYPKGISISDLRSELIRSKVGLDRDLYGYKKFFRFLLSMPHILRLQSERDGQFFIRGITPKASELSETSPCLSAGLVFRNGEGLTFSSRSSGDDRSVGAALNGKSKLHHSPEVNAGDTPRKVQQTRPENNNLVKVNAEKPPEEVQQPLTVCQKIAEASNDQVTESHQVPMLEQDSASEVSFIRKVWQRWLGGSNGNSEVKSHHLPEKHGDSEGSSQKRNDNTLKKGAGVSSEREGMKEECEEKSCEVAYTVTVSSSSNDSTVDNKASVEAGANPSGKRSGLFNRIANWCKFWRSSQDSEASSDQSFEKHNQTNTNSLKLEVFTQGSFWKDMEILLDSPRGSFLVIQSRTREEMAENLLKEGPLALRSLSNADLLELVDLLISNKKWIEECPSQTSPFRITRAVEKSPGLDHSHAVNGLRSIFMRTPSQANLQPKHEGEKKLQNIPHSRISSTIINKKSSDRSRCEILADCQKLVKEILKEHPEGYNMCTFRQLFLERYGYPLDTQKLGYKKLASLLKIIPGIKIESSYLFPASMVPDNSGLETAVSNIRENTSHELGNAACKLPDSSTKGDDFDSAWDELGPFPTQG</sequence>
<feature type="compositionally biased region" description="Basic and acidic residues" evidence="1">
    <location>
        <begin position="470"/>
        <end position="494"/>
    </location>
</feature>
<dbReference type="OrthoDB" id="549353at2759"/>
<gene>
    <name evidence="4" type="primary">LOC111299799</name>
</gene>
<dbReference type="Pfam" id="PF12872">
    <property type="entry name" value="OST-HTH"/>
    <property type="match status" value="2"/>
</dbReference>
<feature type="region of interest" description="Disordered" evidence="1">
    <location>
        <begin position="527"/>
        <end position="547"/>
    </location>
</feature>
<proteinExistence type="predicted"/>
<reference evidence="4" key="1">
    <citation type="submission" date="2025-08" db="UniProtKB">
        <authorList>
            <consortium name="RefSeq"/>
        </authorList>
    </citation>
    <scope>IDENTIFICATION</scope>
    <source>
        <tissue evidence="4">Fruit stalk</tissue>
    </source>
</reference>
<evidence type="ECO:0000313" key="4">
    <source>
        <dbReference type="RefSeq" id="XP_022750984.1"/>
    </source>
</evidence>
<feature type="domain" description="HTH OST-type" evidence="2">
    <location>
        <begin position="258"/>
        <end position="330"/>
    </location>
</feature>
<feature type="region of interest" description="Disordered" evidence="1">
    <location>
        <begin position="359"/>
        <end position="415"/>
    </location>
</feature>
<dbReference type="GO" id="GO:0010468">
    <property type="term" value="P:regulation of gene expression"/>
    <property type="evidence" value="ECO:0007669"/>
    <property type="project" value="InterPro"/>
</dbReference>
<dbReference type="Gene3D" id="3.40.50.1010">
    <property type="entry name" value="5'-nuclease"/>
    <property type="match status" value="1"/>
</dbReference>
<name>A0A6P5ZDW7_DURZI</name>
<dbReference type="GO" id="GO:0005777">
    <property type="term" value="C:peroxisome"/>
    <property type="evidence" value="ECO:0007669"/>
    <property type="project" value="InterPro"/>
</dbReference>
<evidence type="ECO:0000256" key="1">
    <source>
        <dbReference type="SAM" id="MobiDB-lite"/>
    </source>
</evidence>
<evidence type="ECO:0000259" key="2">
    <source>
        <dbReference type="PROSITE" id="PS51644"/>
    </source>
</evidence>
<dbReference type="CDD" id="cd10910">
    <property type="entry name" value="PIN_limkain_b1_N_like"/>
    <property type="match status" value="1"/>
</dbReference>
<organism evidence="3 4">
    <name type="scientific">Durio zibethinus</name>
    <name type="common">Durian</name>
    <dbReference type="NCBI Taxonomy" id="66656"/>
    <lineage>
        <taxon>Eukaryota</taxon>
        <taxon>Viridiplantae</taxon>
        <taxon>Streptophyta</taxon>
        <taxon>Embryophyta</taxon>
        <taxon>Tracheophyta</taxon>
        <taxon>Spermatophyta</taxon>
        <taxon>Magnoliopsida</taxon>
        <taxon>eudicotyledons</taxon>
        <taxon>Gunneridae</taxon>
        <taxon>Pentapetalae</taxon>
        <taxon>rosids</taxon>
        <taxon>malvids</taxon>
        <taxon>Malvales</taxon>
        <taxon>Malvaceae</taxon>
        <taxon>Helicteroideae</taxon>
        <taxon>Durio</taxon>
    </lineage>
</organism>
<dbReference type="GeneID" id="111299799"/>
<feature type="compositionally biased region" description="Polar residues" evidence="1">
    <location>
        <begin position="392"/>
        <end position="404"/>
    </location>
</feature>
<dbReference type="KEGG" id="dzi:111299799"/>
<dbReference type="CDD" id="cd08824">
    <property type="entry name" value="LOTUS"/>
    <property type="match status" value="2"/>
</dbReference>
<feature type="region of interest" description="Disordered" evidence="1">
    <location>
        <begin position="465"/>
        <end position="509"/>
    </location>
</feature>
<dbReference type="PROSITE" id="PS51644">
    <property type="entry name" value="HTH_OST"/>
    <property type="match status" value="2"/>
</dbReference>
<dbReference type="InterPro" id="IPR024768">
    <property type="entry name" value="Marf1"/>
</dbReference>
<dbReference type="Gene3D" id="3.30.420.610">
    <property type="entry name" value="LOTUS domain-like"/>
    <property type="match status" value="2"/>
</dbReference>
<dbReference type="Pfam" id="PF01936">
    <property type="entry name" value="NYN"/>
    <property type="match status" value="1"/>
</dbReference>